<protein>
    <submittedName>
        <fullName evidence="1">Putative FMN-binding protein</fullName>
    </submittedName>
</protein>
<dbReference type="InterPro" id="IPR012349">
    <property type="entry name" value="Split_barrel_FMN-bd"/>
</dbReference>
<dbReference type="PIRSF" id="PIRSF010372">
    <property type="entry name" value="PaiB"/>
    <property type="match status" value="1"/>
</dbReference>
<keyword evidence="2" id="KW-1185">Reference proteome</keyword>
<dbReference type="EMBL" id="ARYH01000003">
    <property type="protein sequence ID" value="KCZ82989.1"/>
    <property type="molecule type" value="Genomic_DNA"/>
</dbReference>
<proteinExistence type="predicted"/>
<reference evidence="1 2" key="1">
    <citation type="journal article" date="2014" name="Antonie Van Leeuwenhoek">
        <title>Hyphomonas beringensis sp. nov. and Hyphomonas chukchiensis sp. nov., isolated from surface seawater of the Bering Sea and Chukchi Sea.</title>
        <authorList>
            <person name="Li C."/>
            <person name="Lai Q."/>
            <person name="Li G."/>
            <person name="Dong C."/>
            <person name="Wang J."/>
            <person name="Liao Y."/>
            <person name="Shao Z."/>
        </authorList>
    </citation>
    <scope>NUCLEOTIDE SEQUENCE [LARGE SCALE GENOMIC DNA]</scope>
    <source>
        <strain evidence="1 2">MHS-3</strain>
    </source>
</reference>
<dbReference type="Gene3D" id="2.30.110.10">
    <property type="entry name" value="Electron Transport, Fmn-binding Protein, Chain A"/>
    <property type="match status" value="1"/>
</dbReference>
<dbReference type="InterPro" id="IPR007396">
    <property type="entry name" value="TR_PAI2-type"/>
</dbReference>
<dbReference type="SUPFAM" id="SSF50475">
    <property type="entry name" value="FMN-binding split barrel"/>
    <property type="match status" value="1"/>
</dbReference>
<dbReference type="Pfam" id="PF04299">
    <property type="entry name" value="FMN_bind_2"/>
    <property type="match status" value="1"/>
</dbReference>
<dbReference type="OrthoDB" id="9794948at2"/>
<dbReference type="eggNOG" id="COG2808">
    <property type="taxonomic scope" value="Bacteria"/>
</dbReference>
<dbReference type="Proteomes" id="UP000027446">
    <property type="component" value="Unassembled WGS sequence"/>
</dbReference>
<dbReference type="STRING" id="1280949.HAD_14917"/>
<evidence type="ECO:0000313" key="2">
    <source>
        <dbReference type="Proteomes" id="UP000027446"/>
    </source>
</evidence>
<dbReference type="PATRIC" id="fig|1280949.3.peg.3023"/>
<gene>
    <name evidence="1" type="ORF">HAD_14917</name>
</gene>
<evidence type="ECO:0000313" key="1">
    <source>
        <dbReference type="EMBL" id="KCZ82989.1"/>
    </source>
</evidence>
<accession>A0A069E0S7</accession>
<dbReference type="PANTHER" id="PTHR35802:SF1">
    <property type="entry name" value="PROTEASE SYNTHASE AND SPORULATION PROTEIN PAI 2"/>
    <property type="match status" value="1"/>
</dbReference>
<sequence length="205" mass="22038">MHPARRFHVTDPAVLRQRVLDHPFAVISAVSDGQPVAAHAPVLPSGGGGPLSLRFHFSVANPVTKALLAGSPALAVFTGPHAYVSPDWYGIDDQVPTWNYISVEAAGPVTRLDDAAMRQLIDDLSDHFESGLAPKPIWKTAKMTPARLEALYRGLVAFELRPERFEGIAKLNQDKPASARAGVIDALDATENGVALAAEMRKMDS</sequence>
<dbReference type="PANTHER" id="PTHR35802">
    <property type="entry name" value="PROTEASE SYNTHASE AND SPORULATION PROTEIN PAI 2"/>
    <property type="match status" value="1"/>
</dbReference>
<name>A0A069E0S7_9PROT</name>
<comment type="caution">
    <text evidence="1">The sequence shown here is derived from an EMBL/GenBank/DDBJ whole genome shotgun (WGS) entry which is preliminary data.</text>
</comment>
<dbReference type="RefSeq" id="WP_051596357.1">
    <property type="nucleotide sequence ID" value="NZ_ARYH01000003.1"/>
</dbReference>
<dbReference type="AlphaFoldDB" id="A0A069E0S7"/>
<organism evidence="1 2">
    <name type="scientific">Hyphomonas adhaerens MHS-3</name>
    <dbReference type="NCBI Taxonomy" id="1280949"/>
    <lineage>
        <taxon>Bacteria</taxon>
        <taxon>Pseudomonadati</taxon>
        <taxon>Pseudomonadota</taxon>
        <taxon>Alphaproteobacteria</taxon>
        <taxon>Hyphomonadales</taxon>
        <taxon>Hyphomonadaceae</taxon>
        <taxon>Hyphomonas</taxon>
    </lineage>
</organism>